<dbReference type="EC" id="5.2.1.8" evidence="2 5"/>
<dbReference type="PANTHER" id="PTHR43811:SF26">
    <property type="entry name" value="PEPTIDYL-PROLYL CIS-TRANS ISOMERASE FKBP16-1, CHLOROPLASTIC"/>
    <property type="match status" value="1"/>
</dbReference>
<dbReference type="OrthoDB" id="1902587at2759"/>
<dbReference type="InterPro" id="IPR001179">
    <property type="entry name" value="PPIase_FKBP_dom"/>
</dbReference>
<dbReference type="Pfam" id="PF00254">
    <property type="entry name" value="FKBP_C"/>
    <property type="match status" value="1"/>
</dbReference>
<dbReference type="Gene3D" id="3.10.50.40">
    <property type="match status" value="1"/>
</dbReference>
<keyword evidence="4 5" id="KW-0413">Isomerase</keyword>
<feature type="transmembrane region" description="Helical" evidence="6">
    <location>
        <begin position="12"/>
        <end position="33"/>
    </location>
</feature>
<reference evidence="8" key="1">
    <citation type="submission" date="2020-01" db="EMBL/GenBank/DDBJ databases">
        <title>Genome sequence of Kobresia littledalei, the first chromosome-level genome in the family Cyperaceae.</title>
        <authorList>
            <person name="Qu G."/>
        </authorList>
    </citation>
    <scope>NUCLEOTIDE SEQUENCE</scope>
    <source>
        <strain evidence="8">C.B.Clarke</strain>
        <tissue evidence="8">Leaf</tissue>
    </source>
</reference>
<keyword evidence="6" id="KW-0812">Transmembrane</keyword>
<gene>
    <name evidence="8" type="ORF">FCM35_KLT06753</name>
</gene>
<dbReference type="SUPFAM" id="SSF54534">
    <property type="entry name" value="FKBP-like"/>
    <property type="match status" value="1"/>
</dbReference>
<keyword evidence="9" id="KW-1185">Reference proteome</keyword>
<dbReference type="PANTHER" id="PTHR43811">
    <property type="entry name" value="FKBP-TYPE PEPTIDYL-PROLYL CIS-TRANS ISOMERASE FKPA"/>
    <property type="match status" value="1"/>
</dbReference>
<evidence type="ECO:0000256" key="6">
    <source>
        <dbReference type="SAM" id="Phobius"/>
    </source>
</evidence>
<protein>
    <recommendedName>
        <fullName evidence="2 5">peptidylprolyl isomerase</fullName>
        <ecNumber evidence="2 5">5.2.1.8</ecNumber>
    </recommendedName>
</protein>
<sequence length="223" mass="25020">MLREVATFTSGLPISCYSPSISTVAVVIILPGYMKQWERRKIQSREFRYGLPVRITCKLSKRTLLSEVITLGAMILYPAPVLSAPLQDMKDPDILRYYKLQNGVKIQDIVDGEGTQAHDGDLVEFNYVCRRTNGYFVHSTVDQFSGESSPVILPLDDSEIIRGLKDVLVGMKVGGKRRALIPPEVGYVNENLKPIPDEFGPRRSLLSHAKESLIFEVQLLKVL</sequence>
<evidence type="ECO:0000256" key="5">
    <source>
        <dbReference type="PROSITE-ProRule" id="PRU00277"/>
    </source>
</evidence>
<evidence type="ECO:0000256" key="1">
    <source>
        <dbReference type="ARBA" id="ARBA00000971"/>
    </source>
</evidence>
<evidence type="ECO:0000256" key="3">
    <source>
        <dbReference type="ARBA" id="ARBA00023110"/>
    </source>
</evidence>
<dbReference type="InterPro" id="IPR046357">
    <property type="entry name" value="PPIase_dom_sf"/>
</dbReference>
<accession>A0A833QW28</accession>
<dbReference type="PROSITE" id="PS50059">
    <property type="entry name" value="FKBP_PPIASE"/>
    <property type="match status" value="1"/>
</dbReference>
<evidence type="ECO:0000259" key="7">
    <source>
        <dbReference type="PROSITE" id="PS50059"/>
    </source>
</evidence>
<organism evidence="8 9">
    <name type="scientific">Carex littledalei</name>
    <dbReference type="NCBI Taxonomy" id="544730"/>
    <lineage>
        <taxon>Eukaryota</taxon>
        <taxon>Viridiplantae</taxon>
        <taxon>Streptophyta</taxon>
        <taxon>Embryophyta</taxon>
        <taxon>Tracheophyta</taxon>
        <taxon>Spermatophyta</taxon>
        <taxon>Magnoliopsida</taxon>
        <taxon>Liliopsida</taxon>
        <taxon>Poales</taxon>
        <taxon>Cyperaceae</taxon>
        <taxon>Cyperoideae</taxon>
        <taxon>Cariceae</taxon>
        <taxon>Carex</taxon>
        <taxon>Carex subgen. Euthyceras</taxon>
    </lineage>
</organism>
<keyword evidence="6" id="KW-0472">Membrane</keyword>
<comment type="catalytic activity">
    <reaction evidence="1 5">
        <text>[protein]-peptidylproline (omega=180) = [protein]-peptidylproline (omega=0)</text>
        <dbReference type="Rhea" id="RHEA:16237"/>
        <dbReference type="Rhea" id="RHEA-COMP:10747"/>
        <dbReference type="Rhea" id="RHEA-COMP:10748"/>
        <dbReference type="ChEBI" id="CHEBI:83833"/>
        <dbReference type="ChEBI" id="CHEBI:83834"/>
        <dbReference type="EC" id="5.2.1.8"/>
    </reaction>
</comment>
<evidence type="ECO:0000256" key="2">
    <source>
        <dbReference type="ARBA" id="ARBA00013194"/>
    </source>
</evidence>
<feature type="domain" description="PPIase FKBP-type" evidence="7">
    <location>
        <begin position="120"/>
        <end position="223"/>
    </location>
</feature>
<keyword evidence="3 5" id="KW-0697">Rotamase</keyword>
<evidence type="ECO:0000313" key="9">
    <source>
        <dbReference type="Proteomes" id="UP000623129"/>
    </source>
</evidence>
<dbReference type="EMBL" id="SWLB01000016">
    <property type="protein sequence ID" value="KAF3328147.1"/>
    <property type="molecule type" value="Genomic_DNA"/>
</dbReference>
<evidence type="ECO:0000313" key="8">
    <source>
        <dbReference type="EMBL" id="KAF3328147.1"/>
    </source>
</evidence>
<evidence type="ECO:0000256" key="4">
    <source>
        <dbReference type="ARBA" id="ARBA00023235"/>
    </source>
</evidence>
<dbReference type="AlphaFoldDB" id="A0A833QW28"/>
<dbReference type="Proteomes" id="UP000623129">
    <property type="component" value="Unassembled WGS sequence"/>
</dbReference>
<keyword evidence="6" id="KW-1133">Transmembrane helix</keyword>
<name>A0A833QW28_9POAL</name>
<dbReference type="GO" id="GO:0003755">
    <property type="term" value="F:peptidyl-prolyl cis-trans isomerase activity"/>
    <property type="evidence" value="ECO:0007669"/>
    <property type="project" value="UniProtKB-KW"/>
</dbReference>
<proteinExistence type="predicted"/>
<comment type="caution">
    <text evidence="8">The sequence shown here is derived from an EMBL/GenBank/DDBJ whole genome shotgun (WGS) entry which is preliminary data.</text>
</comment>